<dbReference type="PANTHER" id="PTHR45774">
    <property type="entry name" value="BTB/POZ DOMAIN-CONTAINING"/>
    <property type="match status" value="1"/>
</dbReference>
<comment type="subcellular location">
    <subcellularLocation>
        <location evidence="1">Cytoplasm</location>
    </subcellularLocation>
</comment>
<dbReference type="InterPro" id="IPR038648">
    <property type="entry name" value="PHR_sf"/>
</dbReference>
<dbReference type="Gene3D" id="2.60.120.820">
    <property type="entry name" value="PHR domain"/>
    <property type="match status" value="1"/>
</dbReference>
<evidence type="ECO:0000313" key="4">
    <source>
        <dbReference type="EMBL" id="MFH4983342.1"/>
    </source>
</evidence>
<reference evidence="4 5" key="1">
    <citation type="submission" date="2024-08" db="EMBL/GenBank/DDBJ databases">
        <title>Gnathostoma spinigerum genome.</title>
        <authorList>
            <person name="Gonzalez-Bertolin B."/>
            <person name="Monzon S."/>
            <person name="Zaballos A."/>
            <person name="Jimenez P."/>
            <person name="Dekumyoy P."/>
            <person name="Varona S."/>
            <person name="Cuesta I."/>
            <person name="Sumanam S."/>
            <person name="Adisakwattana P."/>
            <person name="Gasser R.B."/>
            <person name="Hernandez-Gonzalez A."/>
            <person name="Young N.D."/>
            <person name="Perteguer M.J."/>
        </authorList>
    </citation>
    <scope>NUCLEOTIDE SEQUENCE [LARGE SCALE GENOMIC DNA]</scope>
    <source>
        <strain evidence="4">AL3</strain>
        <tissue evidence="4">Liver</tissue>
    </source>
</reference>
<name>A0ABD6F1R5_9BILA</name>
<accession>A0ABD6F1R5</accession>
<organism evidence="4 5">
    <name type="scientific">Gnathostoma spinigerum</name>
    <dbReference type="NCBI Taxonomy" id="75299"/>
    <lineage>
        <taxon>Eukaryota</taxon>
        <taxon>Metazoa</taxon>
        <taxon>Ecdysozoa</taxon>
        <taxon>Nematoda</taxon>
        <taxon>Chromadorea</taxon>
        <taxon>Rhabditida</taxon>
        <taxon>Spirurina</taxon>
        <taxon>Gnathostomatomorpha</taxon>
        <taxon>Gnathostomatoidea</taxon>
        <taxon>Gnathostomatidae</taxon>
        <taxon>Gnathostoma</taxon>
    </lineage>
</organism>
<dbReference type="Pfam" id="PF08005">
    <property type="entry name" value="PHR"/>
    <property type="match status" value="1"/>
</dbReference>
<evidence type="ECO:0000256" key="2">
    <source>
        <dbReference type="ARBA" id="ARBA00022490"/>
    </source>
</evidence>
<comment type="caution">
    <text evidence="4">The sequence shown here is derived from an EMBL/GenBank/DDBJ whole genome shotgun (WGS) entry which is preliminary data.</text>
</comment>
<dbReference type="InterPro" id="IPR011333">
    <property type="entry name" value="SKP1/BTB/POZ_sf"/>
</dbReference>
<dbReference type="PROSITE" id="PS50097">
    <property type="entry name" value="BTB"/>
    <property type="match status" value="1"/>
</dbReference>
<gene>
    <name evidence="4" type="ORF">AB6A40_010051</name>
</gene>
<dbReference type="InterPro" id="IPR000210">
    <property type="entry name" value="BTB/POZ_dom"/>
</dbReference>
<protein>
    <recommendedName>
        <fullName evidence="3">BTB domain-containing protein</fullName>
    </recommendedName>
</protein>
<evidence type="ECO:0000256" key="1">
    <source>
        <dbReference type="ARBA" id="ARBA00004496"/>
    </source>
</evidence>
<dbReference type="InterPro" id="IPR012983">
    <property type="entry name" value="PHR"/>
</dbReference>
<dbReference type="GO" id="GO:0005737">
    <property type="term" value="C:cytoplasm"/>
    <property type="evidence" value="ECO:0007669"/>
    <property type="project" value="UniProtKB-SubCell"/>
</dbReference>
<dbReference type="InterPro" id="IPR011705">
    <property type="entry name" value="BACK"/>
</dbReference>
<dbReference type="Gene3D" id="1.25.40.420">
    <property type="match status" value="1"/>
</dbReference>
<dbReference type="Pfam" id="PF00651">
    <property type="entry name" value="BTB"/>
    <property type="match status" value="1"/>
</dbReference>
<dbReference type="Proteomes" id="UP001608902">
    <property type="component" value="Unassembled WGS sequence"/>
</dbReference>
<dbReference type="PANTHER" id="PTHR45774:SF4">
    <property type="entry name" value="AXUNDEAD, ISOFORM F"/>
    <property type="match status" value="1"/>
</dbReference>
<dbReference type="AlphaFoldDB" id="A0ABD6F1R5"/>
<dbReference type="Gene3D" id="3.30.710.10">
    <property type="entry name" value="Potassium Channel Kv1.1, Chain A"/>
    <property type="match status" value="1"/>
</dbReference>
<evidence type="ECO:0000313" key="5">
    <source>
        <dbReference type="Proteomes" id="UP001608902"/>
    </source>
</evidence>
<dbReference type="EMBL" id="JBGFUD010011960">
    <property type="protein sequence ID" value="MFH4983342.1"/>
    <property type="molecule type" value="Genomic_DNA"/>
</dbReference>
<sequence length="399" mass="46161">MYLNEKLCDVYFVVGNNQDRERIPAHSYVLAIASSPFDAMFNGGFERMSEIVIPDIEPAAFKILLRYLYTDEIELTTDLALPTLYAANKYLILYLARACICFLEENLDSANVCQILSQSRLFENEDLVSRCWEIIDINAEKVLRSEGFRNIDFNLFESIIMRDSLIVKERILYEAAVEWAESECARQGKPIVSKNIRDALGDALYFIRFPAMTINEFANGPARSGLLTCLETNNIFLYFTAEEKPQLPFPTMPRSGFSLSICSRFQTTLRGTNQWRYRGRRDSIQFCVDRRIFVAGYGLYGSSNGASEYKVDFSRTDITSYFFLLIPARFLYKCFSSLASNLTGLFSSAFFGLRNQWLLFSCLLKYIVKNSPSASRFRSWMTHHFRYFFFQPFRFSCCL</sequence>
<keyword evidence="5" id="KW-1185">Reference proteome</keyword>
<feature type="domain" description="BTB" evidence="3">
    <location>
        <begin position="8"/>
        <end position="77"/>
    </location>
</feature>
<dbReference type="SMART" id="SM00225">
    <property type="entry name" value="BTB"/>
    <property type="match status" value="1"/>
</dbReference>
<keyword evidence="2" id="KW-0963">Cytoplasm</keyword>
<dbReference type="SUPFAM" id="SSF54695">
    <property type="entry name" value="POZ domain"/>
    <property type="match status" value="1"/>
</dbReference>
<evidence type="ECO:0000259" key="3">
    <source>
        <dbReference type="PROSITE" id="PS50097"/>
    </source>
</evidence>
<proteinExistence type="predicted"/>
<dbReference type="SMART" id="SM00875">
    <property type="entry name" value="BACK"/>
    <property type="match status" value="1"/>
</dbReference>
<dbReference type="Pfam" id="PF07707">
    <property type="entry name" value="BACK"/>
    <property type="match status" value="1"/>
</dbReference>